<dbReference type="AlphaFoldDB" id="A0AAV3Z3K9"/>
<evidence type="ECO:0000313" key="2">
    <source>
        <dbReference type="Proteomes" id="UP000735302"/>
    </source>
</evidence>
<reference evidence="1 2" key="1">
    <citation type="journal article" date="2021" name="Elife">
        <title>Chloroplast acquisition without the gene transfer in kleptoplastic sea slugs, Plakobranchus ocellatus.</title>
        <authorList>
            <person name="Maeda T."/>
            <person name="Takahashi S."/>
            <person name="Yoshida T."/>
            <person name="Shimamura S."/>
            <person name="Takaki Y."/>
            <person name="Nagai Y."/>
            <person name="Toyoda A."/>
            <person name="Suzuki Y."/>
            <person name="Arimoto A."/>
            <person name="Ishii H."/>
            <person name="Satoh N."/>
            <person name="Nishiyama T."/>
            <person name="Hasebe M."/>
            <person name="Maruyama T."/>
            <person name="Minagawa J."/>
            <person name="Obokata J."/>
            <person name="Shigenobu S."/>
        </authorList>
    </citation>
    <scope>NUCLEOTIDE SEQUENCE [LARGE SCALE GENOMIC DNA]</scope>
</reference>
<evidence type="ECO:0000313" key="1">
    <source>
        <dbReference type="EMBL" id="GFN89744.1"/>
    </source>
</evidence>
<proteinExistence type="predicted"/>
<protein>
    <submittedName>
        <fullName evidence="1">Uncharacterized protein</fullName>
    </submittedName>
</protein>
<accession>A0AAV3Z3K9</accession>
<dbReference type="Proteomes" id="UP000735302">
    <property type="component" value="Unassembled WGS sequence"/>
</dbReference>
<keyword evidence="2" id="KW-1185">Reference proteome</keyword>
<sequence>MPEAFRDNDGLVSICGKTHNTYVLLVTLMSLQGKGKSLVDKVPDYDEDVKESNMRWHVHIKRTAGLAKMILEGTEYGVRWQSRPSLTFTSSTPQARPGEAGPGREIGLGQTREGLHFKMGACREGQHKARLYRAAYGCTMITVLGDNILTPPNLRYFTMLDEILTRSNLRYFTVLDKNPCIAQSPMLYGVHRRASNHIVQQEVHPQELRSNANIRTKIIL</sequence>
<name>A0AAV3Z3K9_9GAST</name>
<comment type="caution">
    <text evidence="1">The sequence shown here is derived from an EMBL/GenBank/DDBJ whole genome shotgun (WGS) entry which is preliminary data.</text>
</comment>
<gene>
    <name evidence="1" type="ORF">PoB_001625000</name>
</gene>
<organism evidence="1 2">
    <name type="scientific">Plakobranchus ocellatus</name>
    <dbReference type="NCBI Taxonomy" id="259542"/>
    <lineage>
        <taxon>Eukaryota</taxon>
        <taxon>Metazoa</taxon>
        <taxon>Spiralia</taxon>
        <taxon>Lophotrochozoa</taxon>
        <taxon>Mollusca</taxon>
        <taxon>Gastropoda</taxon>
        <taxon>Heterobranchia</taxon>
        <taxon>Euthyneura</taxon>
        <taxon>Panpulmonata</taxon>
        <taxon>Sacoglossa</taxon>
        <taxon>Placobranchoidea</taxon>
        <taxon>Plakobranchidae</taxon>
        <taxon>Plakobranchus</taxon>
    </lineage>
</organism>
<dbReference type="EMBL" id="BLXT01001947">
    <property type="protein sequence ID" value="GFN89744.1"/>
    <property type="molecule type" value="Genomic_DNA"/>
</dbReference>